<dbReference type="GO" id="GO:0004672">
    <property type="term" value="F:protein kinase activity"/>
    <property type="evidence" value="ECO:0007669"/>
    <property type="project" value="InterPro"/>
</dbReference>
<dbReference type="SUPFAM" id="SSF56112">
    <property type="entry name" value="Protein kinase-like (PK-like)"/>
    <property type="match status" value="1"/>
</dbReference>
<keyword evidence="10" id="KW-0931">ER-Golgi transport</keyword>
<feature type="binding site" evidence="17">
    <location>
        <begin position="1020"/>
        <end position="1027"/>
    </location>
    <ligand>
        <name>substrate</name>
    </ligand>
</feature>
<dbReference type="InterPro" id="IPR003140">
    <property type="entry name" value="PLipase/COase/thioEstase"/>
</dbReference>
<evidence type="ECO:0000256" key="10">
    <source>
        <dbReference type="ARBA" id="ARBA00022892"/>
    </source>
</evidence>
<dbReference type="SUPFAM" id="SSF50630">
    <property type="entry name" value="Acid proteases"/>
    <property type="match status" value="1"/>
</dbReference>
<dbReference type="InterPro" id="IPR029033">
    <property type="entry name" value="His_PPase_superfam"/>
</dbReference>
<dbReference type="PROSITE" id="PS50175">
    <property type="entry name" value="ASP_PROT_RETROV"/>
    <property type="match status" value="1"/>
</dbReference>
<comment type="similarity">
    <text evidence="15">Belongs to the protein kinase superfamily. Ser/Thr protein kinase family. CDPK subfamily.</text>
</comment>
<evidence type="ECO:0000256" key="5">
    <source>
        <dbReference type="ARBA" id="ARBA00022692"/>
    </source>
</evidence>
<dbReference type="PROSITE" id="PS00107">
    <property type="entry name" value="PROTEIN_KINASE_ATP"/>
    <property type="match status" value="1"/>
</dbReference>
<evidence type="ECO:0000256" key="14">
    <source>
        <dbReference type="ARBA" id="ARBA00023170"/>
    </source>
</evidence>
<comment type="caution">
    <text evidence="24">The sequence shown here is derived from an EMBL/GenBank/DDBJ whole genome shotgun (WGS) entry which is preliminary data.</text>
</comment>
<dbReference type="InterPro" id="IPR017441">
    <property type="entry name" value="Protein_kinase_ATP_BS"/>
</dbReference>
<proteinExistence type="inferred from homology"/>
<comment type="subcellular location">
    <subcellularLocation>
        <location evidence="1">Endoplasmic reticulum membrane</location>
        <topology evidence="1">Multi-pass membrane protein</topology>
    </subcellularLocation>
</comment>
<keyword evidence="8" id="KW-0256">Endoplasmic reticulum</keyword>
<dbReference type="GO" id="GO:0005509">
    <property type="term" value="F:calcium ion binding"/>
    <property type="evidence" value="ECO:0007669"/>
    <property type="project" value="InterPro"/>
</dbReference>
<dbReference type="GO" id="GO:0046923">
    <property type="term" value="F:ER retention sequence binding"/>
    <property type="evidence" value="ECO:0007669"/>
    <property type="project" value="InterPro"/>
</dbReference>
<feature type="active site" description="Proton donor/acceptor" evidence="16">
    <location>
        <position position="1100"/>
    </location>
</feature>
<dbReference type="InterPro" id="IPR001345">
    <property type="entry name" value="PG/BPGM_mutase_AS"/>
</dbReference>
<dbReference type="InterPro" id="IPR011009">
    <property type="entry name" value="Kinase-like_dom_sf"/>
</dbReference>
<dbReference type="InterPro" id="IPR018247">
    <property type="entry name" value="EF_Hand_1_Ca_BS"/>
</dbReference>
<evidence type="ECO:0000256" key="15">
    <source>
        <dbReference type="ARBA" id="ARBA00024334"/>
    </source>
</evidence>
<evidence type="ECO:0000256" key="3">
    <source>
        <dbReference type="ARBA" id="ARBA00010120"/>
    </source>
</evidence>
<protein>
    <submittedName>
        <fullName evidence="24">Putative ER lumen protein-retaining receptor C28H8.4</fullName>
    </submittedName>
</protein>
<dbReference type="Pfam" id="PF00300">
    <property type="entry name" value="His_Phos_1"/>
    <property type="match status" value="1"/>
</dbReference>
<dbReference type="Pfam" id="PF02230">
    <property type="entry name" value="Abhydrolase_2"/>
    <property type="match status" value="1"/>
</dbReference>
<dbReference type="Gene3D" id="1.10.510.10">
    <property type="entry name" value="Transferase(Phosphotransferase) domain 1"/>
    <property type="match status" value="2"/>
</dbReference>
<dbReference type="SMART" id="SM00220">
    <property type="entry name" value="S_TKc"/>
    <property type="match status" value="1"/>
</dbReference>
<feature type="transmembrane region" description="Helical" evidence="20">
    <location>
        <begin position="599"/>
        <end position="621"/>
    </location>
</feature>
<keyword evidence="25" id="KW-1185">Reference proteome</keyword>
<evidence type="ECO:0000256" key="7">
    <source>
        <dbReference type="ARBA" id="ARBA00022801"/>
    </source>
</evidence>
<dbReference type="SUPFAM" id="SSF53474">
    <property type="entry name" value="alpha/beta-Hydrolases"/>
    <property type="match status" value="2"/>
</dbReference>
<evidence type="ECO:0000256" key="9">
    <source>
        <dbReference type="ARBA" id="ARBA00022840"/>
    </source>
</evidence>
<dbReference type="PROSITE" id="PS00175">
    <property type="entry name" value="PG_MUTASE"/>
    <property type="match status" value="1"/>
</dbReference>
<dbReference type="InterPro" id="IPR002048">
    <property type="entry name" value="EF_hand_dom"/>
</dbReference>
<dbReference type="InterPro" id="IPR050565">
    <property type="entry name" value="LYPA1-2/EST-like"/>
</dbReference>
<accession>A0A1Q9F2L9</accession>
<dbReference type="CDD" id="cd07067">
    <property type="entry name" value="HP_PGM_like"/>
    <property type="match status" value="1"/>
</dbReference>
<feature type="domain" description="Peptidase A2" evidence="22">
    <location>
        <begin position="1373"/>
        <end position="1452"/>
    </location>
</feature>
<evidence type="ECO:0000256" key="18">
    <source>
        <dbReference type="PROSITE-ProRule" id="PRU10141"/>
    </source>
</evidence>
<dbReference type="PROSITE" id="PS00018">
    <property type="entry name" value="EF_HAND_1"/>
    <property type="match status" value="1"/>
</dbReference>
<evidence type="ECO:0000256" key="6">
    <source>
        <dbReference type="ARBA" id="ARBA00022741"/>
    </source>
</evidence>
<evidence type="ECO:0000313" key="25">
    <source>
        <dbReference type="Proteomes" id="UP000186817"/>
    </source>
</evidence>
<feature type="binding site" evidence="18">
    <location>
        <position position="811"/>
    </location>
    <ligand>
        <name>ATP</name>
        <dbReference type="ChEBI" id="CHEBI:30616"/>
    </ligand>
</feature>
<dbReference type="Pfam" id="PF09668">
    <property type="entry name" value="Asp_protease"/>
    <property type="match status" value="1"/>
</dbReference>
<dbReference type="PANTHER" id="PTHR10655:SF17">
    <property type="entry name" value="LYSOPHOSPHOLIPASE-LIKE PROTEIN 1"/>
    <property type="match status" value="1"/>
</dbReference>
<evidence type="ECO:0000256" key="4">
    <source>
        <dbReference type="ARBA" id="ARBA00022448"/>
    </source>
</evidence>
<evidence type="ECO:0000256" key="12">
    <source>
        <dbReference type="ARBA" id="ARBA00022989"/>
    </source>
</evidence>
<evidence type="ECO:0000256" key="19">
    <source>
        <dbReference type="SAM" id="MobiDB-lite"/>
    </source>
</evidence>
<feature type="active site" description="Tele-phosphohistidine intermediate" evidence="16">
    <location>
        <position position="1021"/>
    </location>
</feature>
<dbReference type="InterPro" id="IPR000133">
    <property type="entry name" value="ER_ret_rcpt"/>
</dbReference>
<evidence type="ECO:0000256" key="11">
    <source>
        <dbReference type="ARBA" id="ARBA00022927"/>
    </source>
</evidence>
<comment type="similarity">
    <text evidence="3">Belongs to the ERD2 family.</text>
</comment>
<comment type="similarity">
    <text evidence="2">Belongs to the AB hydrolase superfamily. AB hydrolase 2 family.</text>
</comment>
<evidence type="ECO:0000256" key="17">
    <source>
        <dbReference type="PIRSR" id="PIRSR613078-2"/>
    </source>
</evidence>
<dbReference type="Pfam" id="PF00810">
    <property type="entry name" value="ER_lumen_recept"/>
    <property type="match status" value="1"/>
</dbReference>
<dbReference type="Gene3D" id="2.40.70.10">
    <property type="entry name" value="Acid Proteases"/>
    <property type="match status" value="1"/>
</dbReference>
<dbReference type="GO" id="GO:0005524">
    <property type="term" value="F:ATP binding"/>
    <property type="evidence" value="ECO:0007669"/>
    <property type="project" value="UniProtKB-UniRule"/>
</dbReference>
<evidence type="ECO:0000259" key="23">
    <source>
        <dbReference type="PROSITE" id="PS50222"/>
    </source>
</evidence>
<evidence type="ECO:0000256" key="16">
    <source>
        <dbReference type="PIRSR" id="PIRSR613078-1"/>
    </source>
</evidence>
<sequence>MCGQFDDAGMENPRHNQALVLWLHGLQSSGCHMKKMLIGTRSLQTLSWVKWRFPESEIAELSILPGQRMKSWFDLPEQPAVEGRCHAGMQEAVDRVHALLHKAMEQGFAADRIVLCGFSQGGTLALQAGLSFPHMLAGICAVASWVTADLPAVDGKSELPILMCHGDEDTMVPIAVARRSCKSLASKGYSKVNLVTVKGLRHQLIAAELEEIFEFLRQVLPQGARGAGEFLDASESPDAFPSMEPTGCLVWLHDASLVGRVDETLVAKRMSDFLPGVNVLLRQLEGKDKVKDGAFLLAEVNSLLQEAKMAGFAAEKTVLGGFGAGGTAALLALPSTRLAGLLCTSAYPSSGLPSQAATGEDQLIVVLHGLEDEVVPVEVAREQWRMLGNNGYRAVVFNAMKGLFRLLDIDNEGSIEVEEFIAGCCRIHGPAKAIDLTTLMCQVMLLHRQWWSHAMLLEDFLHFTGFLAGGETPATMSSASPVAKMQGTPRSAKRFSFCLPAEEKALSNDNLTLELPELNDMQASGDLVDSSPRTHHGNRRSAANSSDKNLNGNLPTGVFALLATLAKNRSCSGISRSTQILYCLVFTTRYLDLLDKTQAFYLVFFKITYIVTSIIVLAVFYKLDATYERQKDTCSLAAILVPCSISAILLAETYQPFDILWTFSQFCEGFAMVPQYVFCYRDRLAKDVGVTLYVLSMGAYRCFYAANWIYKKAPKSFGALGRSELFAVLILAPGLRRSPAREADRGAQRCDPGPSAAKQGAVTGRPNLRAQLATANGALSDYVKVRTVGRGSFGEALLVRHRSSGQMSVLKRVRLEGSSDAAAAAESAAREAQVLQKLRHPHIVEFLGTFVDNSRDSTGGTLCLLMAFCEGGDLQNRLQKVLHRDLKPSNIFLSGRSAGSAHYIHEEESVSIGDFGVSRPLTHSMELVTTMVGTPCYLSPEALASCVETGVGTTHLKIGFATTDTTRSIIQQSPGDRVPMAGREHQRGRRAALCFVAASLGWHSAFSVLSTGEQRFLLVRHGQTTFNAEKRFQGSMDEGSVLTAKGISQAEELGQWLKGNPVAAVFVSPLLRARQTLEVARTVAGEVLPPTETKLSELREIDLYEWQGRTQDEIRAEDPELMRLWKEETWNLQVSGRYVVRDLWRRSIEAWHRMRQVAPSRGETSLVVAHGAIIKALISTALGLPEQGFRHLAMSNGEVVEVAWSGSEAKWRKLHPDKGPFRCELAASVAMVELLMPPLLEISERPRASGETDNDEALARSLQEQQDAEVAQMLARQGSFGLPAQQRVVTMQCGVCQSSVQVQVPLSAAPDSVIRVPCPRCTSENEFRIPGASMRAGPPAGMVGPSMFDPSMMGDALDDELIHVGCEMGNTMVEMMIDTGAQTSVISEPLVRRLQLQGHMDSRFQGMAAGVGTARILGKLRGVPVKMGHVEFALDFSVLGVEQPLLMLGIDQMRRFKCVVNLERQCLTFGGSDGVEVPFLPPDSRRRVSYRQAGCPTM</sequence>
<dbReference type="GO" id="GO:0004190">
    <property type="term" value="F:aspartic-type endopeptidase activity"/>
    <property type="evidence" value="ECO:0007669"/>
    <property type="project" value="InterPro"/>
</dbReference>
<dbReference type="InterPro" id="IPR008271">
    <property type="entry name" value="Ser/Thr_kinase_AS"/>
</dbReference>
<evidence type="ECO:0000256" key="1">
    <source>
        <dbReference type="ARBA" id="ARBA00004477"/>
    </source>
</evidence>
<dbReference type="PRINTS" id="PR00660">
    <property type="entry name" value="ERLUMENR"/>
</dbReference>
<evidence type="ECO:0000256" key="13">
    <source>
        <dbReference type="ARBA" id="ARBA00023136"/>
    </source>
</evidence>
<feature type="transmembrane region" description="Helical" evidence="20">
    <location>
        <begin position="690"/>
        <end position="710"/>
    </location>
</feature>
<dbReference type="EMBL" id="LSRX01000022">
    <property type="protein sequence ID" value="OLQ13897.1"/>
    <property type="molecule type" value="Genomic_DNA"/>
</dbReference>
<dbReference type="GO" id="GO:0005789">
    <property type="term" value="C:endoplasmic reticulum membrane"/>
    <property type="evidence" value="ECO:0007669"/>
    <property type="project" value="UniProtKB-SubCell"/>
</dbReference>
<dbReference type="InterPro" id="IPR019103">
    <property type="entry name" value="Peptidase_aspartic_DDI1-type"/>
</dbReference>
<dbReference type="InterPro" id="IPR000719">
    <property type="entry name" value="Prot_kinase_dom"/>
</dbReference>
<dbReference type="Pfam" id="PF00069">
    <property type="entry name" value="Pkinase"/>
    <property type="match status" value="1"/>
</dbReference>
<dbReference type="InterPro" id="IPR029058">
    <property type="entry name" value="AB_hydrolase_fold"/>
</dbReference>
<feature type="region of interest" description="Disordered" evidence="19">
    <location>
        <begin position="526"/>
        <end position="549"/>
    </location>
</feature>
<name>A0A1Q9F2L9_SYMMI</name>
<dbReference type="SUPFAM" id="SSF53254">
    <property type="entry name" value="Phosphoglycerate mutase-like"/>
    <property type="match status" value="1"/>
</dbReference>
<dbReference type="InterPro" id="IPR013078">
    <property type="entry name" value="His_Pase_superF_clade-1"/>
</dbReference>
<keyword evidence="7" id="KW-0378">Hydrolase</keyword>
<keyword evidence="6 18" id="KW-0547">Nucleotide-binding</keyword>
<feature type="binding site" evidence="17">
    <location>
        <position position="1072"/>
    </location>
    <ligand>
        <name>substrate</name>
    </ligand>
</feature>
<dbReference type="GO" id="GO:0016192">
    <property type="term" value="P:vesicle-mediated transport"/>
    <property type="evidence" value="ECO:0007669"/>
    <property type="project" value="UniProtKB-KW"/>
</dbReference>
<evidence type="ECO:0000256" key="20">
    <source>
        <dbReference type="SAM" id="Phobius"/>
    </source>
</evidence>
<keyword evidence="5 20" id="KW-0812">Transmembrane</keyword>
<evidence type="ECO:0000259" key="22">
    <source>
        <dbReference type="PROSITE" id="PS50175"/>
    </source>
</evidence>
<dbReference type="PROSITE" id="PS50011">
    <property type="entry name" value="PROTEIN_KINASE_DOM"/>
    <property type="match status" value="1"/>
</dbReference>
<dbReference type="InterPro" id="IPR021109">
    <property type="entry name" value="Peptidase_aspartic_dom_sf"/>
</dbReference>
<dbReference type="GO" id="GO:0006508">
    <property type="term" value="P:proteolysis"/>
    <property type="evidence" value="ECO:0007669"/>
    <property type="project" value="InterPro"/>
</dbReference>
<reference evidence="24 25" key="1">
    <citation type="submission" date="2016-02" db="EMBL/GenBank/DDBJ databases">
        <title>Genome analysis of coral dinoflagellate symbionts highlights evolutionary adaptations to a symbiotic lifestyle.</title>
        <authorList>
            <person name="Aranda M."/>
            <person name="Li Y."/>
            <person name="Liew Y.J."/>
            <person name="Baumgarten S."/>
            <person name="Simakov O."/>
            <person name="Wilson M."/>
            <person name="Piel J."/>
            <person name="Ashoor H."/>
            <person name="Bougouffa S."/>
            <person name="Bajic V.B."/>
            <person name="Ryu T."/>
            <person name="Ravasi T."/>
            <person name="Bayer T."/>
            <person name="Micklem G."/>
            <person name="Kim H."/>
            <person name="Bhak J."/>
            <person name="Lajeunesse T.C."/>
            <person name="Voolstra C.R."/>
        </authorList>
    </citation>
    <scope>NUCLEOTIDE SEQUENCE [LARGE SCALE GENOMIC DNA]</scope>
    <source>
        <strain evidence="24 25">CCMP2467</strain>
    </source>
</reference>
<organism evidence="24 25">
    <name type="scientific">Symbiodinium microadriaticum</name>
    <name type="common">Dinoflagellate</name>
    <name type="synonym">Zooxanthella microadriatica</name>
    <dbReference type="NCBI Taxonomy" id="2951"/>
    <lineage>
        <taxon>Eukaryota</taxon>
        <taxon>Sar</taxon>
        <taxon>Alveolata</taxon>
        <taxon>Dinophyceae</taxon>
        <taxon>Suessiales</taxon>
        <taxon>Symbiodiniaceae</taxon>
        <taxon>Symbiodinium</taxon>
    </lineage>
</organism>
<keyword evidence="14 24" id="KW-0675">Receptor</keyword>
<keyword evidence="11" id="KW-0653">Protein transport</keyword>
<feature type="domain" description="Protein kinase" evidence="21">
    <location>
        <begin position="782"/>
        <end position="1077"/>
    </location>
</feature>
<evidence type="ECO:0000256" key="2">
    <source>
        <dbReference type="ARBA" id="ARBA00006499"/>
    </source>
</evidence>
<dbReference type="Gene3D" id="3.40.50.1240">
    <property type="entry name" value="Phosphoglycerate mutase-like"/>
    <property type="match status" value="1"/>
</dbReference>
<keyword evidence="4" id="KW-0813">Transport</keyword>
<dbReference type="PROSITE" id="PS50222">
    <property type="entry name" value="EF_HAND_2"/>
    <property type="match status" value="1"/>
</dbReference>
<keyword evidence="12 20" id="KW-1133">Transmembrane helix</keyword>
<dbReference type="SMART" id="SM00855">
    <property type="entry name" value="PGAM"/>
    <property type="match status" value="1"/>
</dbReference>
<keyword evidence="9 18" id="KW-0067">ATP-binding</keyword>
<dbReference type="GO" id="GO:0006621">
    <property type="term" value="P:protein retention in ER lumen"/>
    <property type="evidence" value="ECO:0007669"/>
    <property type="project" value="InterPro"/>
</dbReference>
<dbReference type="Gene3D" id="3.40.50.1820">
    <property type="entry name" value="alpha/beta hydrolase"/>
    <property type="match status" value="2"/>
</dbReference>
<gene>
    <name evidence="24" type="primary">C28H8.4</name>
    <name evidence="24" type="ORF">AK812_SmicGene2037</name>
</gene>
<evidence type="ECO:0000313" key="24">
    <source>
        <dbReference type="EMBL" id="OLQ13897.1"/>
    </source>
</evidence>
<feature type="domain" description="EF-hand" evidence="23">
    <location>
        <begin position="395"/>
        <end position="430"/>
    </location>
</feature>
<keyword evidence="13 20" id="KW-0472">Membrane</keyword>
<dbReference type="PANTHER" id="PTHR10655">
    <property type="entry name" value="LYSOPHOSPHOLIPASE-RELATED"/>
    <property type="match status" value="1"/>
</dbReference>
<dbReference type="GO" id="GO:0015031">
    <property type="term" value="P:protein transport"/>
    <property type="evidence" value="ECO:0007669"/>
    <property type="project" value="UniProtKB-KW"/>
</dbReference>
<dbReference type="OrthoDB" id="424089at2759"/>
<evidence type="ECO:0000256" key="8">
    <source>
        <dbReference type="ARBA" id="ARBA00022824"/>
    </source>
</evidence>
<dbReference type="PROSITE" id="PS00108">
    <property type="entry name" value="PROTEIN_KINASE_ST"/>
    <property type="match status" value="1"/>
</dbReference>
<dbReference type="Proteomes" id="UP000186817">
    <property type="component" value="Unassembled WGS sequence"/>
</dbReference>
<evidence type="ECO:0000259" key="21">
    <source>
        <dbReference type="PROSITE" id="PS50011"/>
    </source>
</evidence>
<dbReference type="InterPro" id="IPR001995">
    <property type="entry name" value="Peptidase_A2_cat"/>
</dbReference>